<dbReference type="Proteomes" id="UP000426265">
    <property type="component" value="Unassembled WGS sequence"/>
</dbReference>
<gene>
    <name evidence="3" type="ORF">AN1_LOCUS4802</name>
    <name evidence="2" type="ORF">C24_LOCUS4686</name>
</gene>
<evidence type="ECO:0000313" key="4">
    <source>
        <dbReference type="Proteomes" id="UP000426265"/>
    </source>
</evidence>
<accession>A0A5S9WS74</accession>
<dbReference type="EMBL" id="CACRSJ010000104">
    <property type="protein sequence ID" value="VYS49323.1"/>
    <property type="molecule type" value="Genomic_DNA"/>
</dbReference>
<sequence length="81" mass="9428">MEQKTRKIQRRTQSSSTMSSHDNDISQSEHIPLDLTIEVLSRLPAFAPSLSSVRPSPPVKILSTRLRIDPWHHDLLYWQYC</sequence>
<protein>
    <submittedName>
        <fullName evidence="2">Uncharacterized protein</fullName>
    </submittedName>
</protein>
<dbReference type="EMBL" id="CACSHJ010000087">
    <property type="protein sequence ID" value="CAA0299573.1"/>
    <property type="molecule type" value="Genomic_DNA"/>
</dbReference>
<feature type="compositionally biased region" description="Basic residues" evidence="1">
    <location>
        <begin position="1"/>
        <end position="10"/>
    </location>
</feature>
<accession>A0A654EJ33</accession>
<reference evidence="2 5" key="1">
    <citation type="submission" date="2019-12" db="EMBL/GenBank/DDBJ databases">
        <authorList>
            <person name="Jiao W.-B."/>
            <person name="Schneeberger K."/>
        </authorList>
    </citation>
    <scope>NUCLEOTIDE SEQUENCE [LARGE SCALE GENOMIC DNA]</scope>
    <source>
        <strain evidence="4">cv. An-1</strain>
        <strain evidence="5">cv. C24</strain>
    </source>
</reference>
<name>A0A5S9WS74_ARATH</name>
<evidence type="ECO:0000313" key="2">
    <source>
        <dbReference type="EMBL" id="CAA0299573.1"/>
    </source>
</evidence>
<organism evidence="2 5">
    <name type="scientific">Arabidopsis thaliana</name>
    <name type="common">Mouse-ear cress</name>
    <dbReference type="NCBI Taxonomy" id="3702"/>
    <lineage>
        <taxon>Eukaryota</taxon>
        <taxon>Viridiplantae</taxon>
        <taxon>Streptophyta</taxon>
        <taxon>Embryophyta</taxon>
        <taxon>Tracheophyta</taxon>
        <taxon>Spermatophyta</taxon>
        <taxon>Magnoliopsida</taxon>
        <taxon>eudicotyledons</taxon>
        <taxon>Gunneridae</taxon>
        <taxon>Pentapetalae</taxon>
        <taxon>rosids</taxon>
        <taxon>malvids</taxon>
        <taxon>Brassicales</taxon>
        <taxon>Brassicaceae</taxon>
        <taxon>Camelineae</taxon>
        <taxon>Arabidopsis</taxon>
    </lineage>
</organism>
<evidence type="ECO:0000313" key="5">
    <source>
        <dbReference type="Proteomes" id="UP000434276"/>
    </source>
</evidence>
<dbReference type="AlphaFoldDB" id="A0A5S9WS74"/>
<proteinExistence type="predicted"/>
<feature type="region of interest" description="Disordered" evidence="1">
    <location>
        <begin position="1"/>
        <end position="29"/>
    </location>
</feature>
<evidence type="ECO:0000313" key="3">
    <source>
        <dbReference type="EMBL" id="VYS49323.1"/>
    </source>
</evidence>
<feature type="compositionally biased region" description="Low complexity" evidence="1">
    <location>
        <begin position="11"/>
        <end position="20"/>
    </location>
</feature>
<dbReference type="Proteomes" id="UP000434276">
    <property type="component" value="Unassembled WGS sequence"/>
</dbReference>
<evidence type="ECO:0000256" key="1">
    <source>
        <dbReference type="SAM" id="MobiDB-lite"/>
    </source>
</evidence>